<dbReference type="OMA" id="IWVPVWG"/>
<dbReference type="RefSeq" id="XP_006695150.1">
    <property type="nucleotide sequence ID" value="XM_006695087.1"/>
</dbReference>
<evidence type="ECO:0000313" key="2">
    <source>
        <dbReference type="EMBL" id="EGS19328.1"/>
    </source>
</evidence>
<feature type="compositionally biased region" description="Polar residues" evidence="1">
    <location>
        <begin position="86"/>
        <end position="101"/>
    </location>
</feature>
<proteinExistence type="predicted"/>
<sequence length="715" mass="78728">MVLQEHLPPGLCCASALRADNLVMETELDFQTTPTCSCSDASVCDRLPDNGTSAEREENAGEPQQQAQGEQQQNGKDPAAELASIMTATSNPVSPGTSSPPLDQARRQDFTPPTRPSSTPFPQLGPRSTDLDCSSCPYGPTTYGTSGSPELEAIPTSEPPAAEAAAPVRYSIANLPAEIHECILDHLFGFRVSATSRSSITRWGTALRHPRRRELSELALVSRAWRDLIQERLFRHIKLKASIASLEQATVFFEEHPHLRDYVKHVELWFPVFHARFGPLHLSNVNSLPHVTPEGLTAAHYCLPVDNCSLEEAFQFVKDVLPGACILTLEGGERKKAPKVRYWVRDPATPDVPPRVMPQIPGIRTLICRGQWNLIRSVEDFRTIMSALPNLLEWHGSYSKPKSKSYLTMAEVLPHVRRLDPGLTALTLCIEGDYRREPAIPPFFQKVAHRVHFCHRMAVAASSPSLENFVYTGRVCKGFFLELLRLLGNEDDEKLWKGQSRERKLRSIDLTVKNCCRKRDENLHDTGSGITEMKFIHAFEELVIAGIRVLGRIPSLETLRIRHVDLDSPIPQLNPYFHLKPSGRVTGVWSDAILSELARARPGARFDELSESFYGCPIVSHNFLSVHGHGHGHSGGGTASSASSVMGASTSGLVPHLATPGPGGMATMQYLTMKDGRPVIIGPDGVPQGQGIPKIRAVSMKLSNYALLSEAMMGN</sequence>
<dbReference type="AlphaFoldDB" id="G0SAU8"/>
<feature type="compositionally biased region" description="Low complexity" evidence="1">
    <location>
        <begin position="110"/>
        <end position="122"/>
    </location>
</feature>
<dbReference type="eggNOG" id="ENOG502SM1Y">
    <property type="taxonomic scope" value="Eukaryota"/>
</dbReference>
<dbReference type="HOGENOM" id="CLU_022339_1_0_1"/>
<dbReference type="Proteomes" id="UP000008066">
    <property type="component" value="Unassembled WGS sequence"/>
</dbReference>
<name>G0SAU8_CHATD</name>
<keyword evidence="3" id="KW-1185">Reference proteome</keyword>
<dbReference type="GeneID" id="18258823"/>
<dbReference type="STRING" id="759272.G0SAU8"/>
<protein>
    <recommendedName>
        <fullName evidence="4">F-box domain-containing protein</fullName>
    </recommendedName>
</protein>
<dbReference type="EMBL" id="GL988044">
    <property type="protein sequence ID" value="EGS19328.1"/>
    <property type="molecule type" value="Genomic_DNA"/>
</dbReference>
<evidence type="ECO:0000256" key="1">
    <source>
        <dbReference type="SAM" id="MobiDB-lite"/>
    </source>
</evidence>
<dbReference type="KEGG" id="cthr:CTHT_0047850"/>
<gene>
    <name evidence="2" type="ORF">CTHT_0047850</name>
</gene>
<feature type="compositionally biased region" description="Low complexity" evidence="1">
    <location>
        <begin position="61"/>
        <end position="75"/>
    </location>
</feature>
<feature type="region of interest" description="Disordered" evidence="1">
    <location>
        <begin position="47"/>
        <end position="152"/>
    </location>
</feature>
<dbReference type="OrthoDB" id="5281682at2759"/>
<reference evidence="2 3" key="1">
    <citation type="journal article" date="2011" name="Cell">
        <title>Insight into structure and assembly of the nuclear pore complex by utilizing the genome of a eukaryotic thermophile.</title>
        <authorList>
            <person name="Amlacher S."/>
            <person name="Sarges P."/>
            <person name="Flemming D."/>
            <person name="van Noort V."/>
            <person name="Kunze R."/>
            <person name="Devos D.P."/>
            <person name="Arumugam M."/>
            <person name="Bork P."/>
            <person name="Hurt E."/>
        </authorList>
    </citation>
    <scope>NUCLEOTIDE SEQUENCE [LARGE SCALE GENOMIC DNA]</scope>
    <source>
        <strain evidence="3">DSM 1495 / CBS 144.50 / IMI 039719</strain>
    </source>
</reference>
<organism evidence="3">
    <name type="scientific">Chaetomium thermophilum (strain DSM 1495 / CBS 144.50 / IMI 039719)</name>
    <name type="common">Thermochaetoides thermophila</name>
    <dbReference type="NCBI Taxonomy" id="759272"/>
    <lineage>
        <taxon>Eukaryota</taxon>
        <taxon>Fungi</taxon>
        <taxon>Dikarya</taxon>
        <taxon>Ascomycota</taxon>
        <taxon>Pezizomycotina</taxon>
        <taxon>Sordariomycetes</taxon>
        <taxon>Sordariomycetidae</taxon>
        <taxon>Sordariales</taxon>
        <taxon>Chaetomiaceae</taxon>
        <taxon>Thermochaetoides</taxon>
    </lineage>
</organism>
<evidence type="ECO:0000313" key="3">
    <source>
        <dbReference type="Proteomes" id="UP000008066"/>
    </source>
</evidence>
<evidence type="ECO:0008006" key="4">
    <source>
        <dbReference type="Google" id="ProtNLM"/>
    </source>
</evidence>
<accession>G0SAU8</accession>